<protein>
    <recommendedName>
        <fullName evidence="1">Minor fimbrium subunit Mfa1 C-terminal domain-containing protein</fullName>
    </recommendedName>
</protein>
<organism evidence="2 3">
    <name type="scientific">Muribaculum gordoncarteri</name>
    <dbReference type="NCBI Taxonomy" id="2530390"/>
    <lineage>
        <taxon>Bacteria</taxon>
        <taxon>Pseudomonadati</taxon>
        <taxon>Bacteroidota</taxon>
        <taxon>Bacteroidia</taxon>
        <taxon>Bacteroidales</taxon>
        <taxon>Muribaculaceae</taxon>
        <taxon>Muribaculum</taxon>
    </lineage>
</organism>
<keyword evidence="3" id="KW-1185">Reference proteome</keyword>
<proteinExistence type="predicted"/>
<dbReference type="KEGG" id="mgod:E7746_01290"/>
<dbReference type="NCBIfam" id="NF038041">
    <property type="entry name" value="fim_Mfa1_fam"/>
    <property type="match status" value="1"/>
</dbReference>
<dbReference type="AlphaFoldDB" id="A0A4P7VRL8"/>
<dbReference type="EMBL" id="CP039393">
    <property type="protein sequence ID" value="QCD36999.1"/>
    <property type="molecule type" value="Genomic_DNA"/>
</dbReference>
<dbReference type="GO" id="GO:0009418">
    <property type="term" value="C:pilus shaft"/>
    <property type="evidence" value="ECO:0007669"/>
    <property type="project" value="InterPro"/>
</dbReference>
<evidence type="ECO:0000259" key="1">
    <source>
        <dbReference type="Pfam" id="PF15495"/>
    </source>
</evidence>
<dbReference type="Gene3D" id="2.60.40.3690">
    <property type="match status" value="1"/>
</dbReference>
<reference evidence="2 3" key="1">
    <citation type="submission" date="2019-02" db="EMBL/GenBank/DDBJ databases">
        <title>Isolation and identification of novel species under the genus Muribaculum.</title>
        <authorList>
            <person name="Miyake S."/>
            <person name="Ding Y."/>
            <person name="Low A."/>
            <person name="Soh M."/>
            <person name="Seedorf H."/>
        </authorList>
    </citation>
    <scope>NUCLEOTIDE SEQUENCE [LARGE SCALE GENOMIC DNA]</scope>
    <source>
        <strain evidence="2 3">TLL-A4</strain>
    </source>
</reference>
<dbReference type="InterPro" id="IPR029140">
    <property type="entry name" value="Mfa1_C"/>
</dbReference>
<gene>
    <name evidence="2" type="ORF">E7746_01290</name>
</gene>
<evidence type="ECO:0000313" key="3">
    <source>
        <dbReference type="Proteomes" id="UP000297031"/>
    </source>
</evidence>
<accession>A0A4P7VRL8</accession>
<dbReference type="InterPro" id="IPR047786">
    <property type="entry name" value="Mfa1_fim"/>
</dbReference>
<dbReference type="OrthoDB" id="1095847at2"/>
<feature type="domain" description="Minor fimbrium subunit Mfa1 C-terminal" evidence="1">
    <location>
        <begin position="409"/>
        <end position="490"/>
    </location>
</feature>
<evidence type="ECO:0000313" key="2">
    <source>
        <dbReference type="EMBL" id="QCD36999.1"/>
    </source>
</evidence>
<name>A0A4P7VRL8_9BACT</name>
<dbReference type="Pfam" id="PF15495">
    <property type="entry name" value="Fimbrillin_C"/>
    <property type="match status" value="1"/>
</dbReference>
<sequence>MIEVLNKATRLSTEWLDAKYKIKDDVNSAIWAKKSFLMASHDVAKRKLPATFAAWDNYASENSPFDLCGNNENGVDNSLNQTTNYIDVERAAARFDFKDGSELGNNTYDLGKTTADKEVMKVQLVRMSLVNLSKEFFFLRHTSTDGTLAGAMIGGPEYGRYVVDTDAEFKKNEKLIEHAAEFPNYVFYPMFNSEGKIDENQRNLWHNHTLDDVLNGAEQDTDDSWNNPKDGKKPYGDYVIWRYAVENTIPAVEDYQRNGISTGVVFKGKLLSGSNTATKHPKLNTAINGTYTVPMKDGKVNGYVYTVDGKTYPIIYEFQSQIYVGWNDEVMVHAAEYGPGSPLHTAATVAPAGGKSVNELYQALVAAVQENDKAKEEAALAAFRAGATAAGFTLYQASSDDKFNSGYFFYYYYWNRHNDNDMPATMGPMEFGVVRNNVYKLAVTNIKRLGHPRITPNDPDPVTPDTPDEKGDVYLTVSCQVLPWTVRVNNIEF</sequence>
<dbReference type="Proteomes" id="UP000297031">
    <property type="component" value="Chromosome"/>
</dbReference>